<evidence type="ECO:0000256" key="2">
    <source>
        <dbReference type="ARBA" id="ARBA00007421"/>
    </source>
</evidence>
<gene>
    <name evidence="10" type="ORF">HCN44_006838</name>
</gene>
<keyword evidence="4 6" id="KW-0235">DNA replication</keyword>
<feature type="compositionally biased region" description="Polar residues" evidence="7">
    <location>
        <begin position="38"/>
        <end position="57"/>
    </location>
</feature>
<dbReference type="Pfam" id="PF04084">
    <property type="entry name" value="RecA-like_ORC2"/>
    <property type="match status" value="1"/>
</dbReference>
<dbReference type="PANTHER" id="PTHR14052">
    <property type="entry name" value="ORIGIN RECOGNITION COMPLEX SUBUNIT 2"/>
    <property type="match status" value="1"/>
</dbReference>
<dbReference type="GO" id="GO:0003688">
    <property type="term" value="F:DNA replication origin binding"/>
    <property type="evidence" value="ECO:0007669"/>
    <property type="project" value="UniProtKB-UniRule"/>
</dbReference>
<feature type="domain" description="Origin recognition complex subunit 2 RecA-like" evidence="8">
    <location>
        <begin position="331"/>
        <end position="489"/>
    </location>
</feature>
<evidence type="ECO:0000259" key="8">
    <source>
        <dbReference type="Pfam" id="PF04084"/>
    </source>
</evidence>
<feature type="domain" description="Origin recognition complex subunit 2 winged-helix" evidence="9">
    <location>
        <begin position="545"/>
        <end position="603"/>
    </location>
</feature>
<evidence type="ECO:0000313" key="10">
    <source>
        <dbReference type="EMBL" id="KAF7995731.1"/>
    </source>
</evidence>
<dbReference type="GO" id="GO:0006260">
    <property type="term" value="P:DNA replication"/>
    <property type="evidence" value="ECO:0007669"/>
    <property type="project" value="UniProtKB-UniRule"/>
</dbReference>
<feature type="region of interest" description="Disordered" evidence="7">
    <location>
        <begin position="160"/>
        <end position="258"/>
    </location>
</feature>
<dbReference type="InterPro" id="IPR056773">
    <property type="entry name" value="WHD_ORC2"/>
</dbReference>
<sequence length="617" mass="70079">MADSKGLSKTSKRRCQNVSDNEDGSATPLRKSTRATRSRSVTNDNETSPTSEESTAKNFKRDTKVNNEDSDDEANFNLSPLKEELENELKNIEEDTQKASELFLDEEDVSGNKIYGFQTPSKKNAMIQKALLSRTPTTTTTKIDPKITKIACVLTEKINIPPTTPKSSKKKLPKILEASKTPVRSTRSSHPQIHFASDSDESISEDSEFIPTDEDDDDDDDDGDGDIKSEEEKDHSNDDEPDENSSPKRKLLKNQLVPITPCRRGRSRNKIIYNEYHMKTDDYFASQSERAVTSDNTLNRLKNPRLDEDKLKELLINKDHISKEHKDGICELANNCKSHFKMWHYIMEEGYSLLLHGLGSKRNIIHEFHDVMLSDHPTFVVNGFFPSLTIKEILDGIINDVLEIDCPANQNDCFNLIDKTMRDNPDDKLYLLIHNIDGVMLRSNKAQDVLSRLAAIPNIKLIASVDHINAPLLWDNVKKSRYNFYWWDATTFVPYEAETMYESSLLVQQNGALALSSLHNVFASLTKNAKAIYTILVKYQIENGKGNHYSGMAFKDLYLGARENFYVNSDGALRAQLTEFIDHKLVKTKRSADRGEYLIIPISNVILSKFLEDHETT</sequence>
<dbReference type="InterPro" id="IPR007220">
    <property type="entry name" value="ORC2"/>
</dbReference>
<name>A0A834Y3A8_APHGI</name>
<comment type="function">
    <text evidence="6">Component of the origin recognition complex (ORC) that binds origins of replication. DNA-binding is ATP-dependent. ORC is required to assemble the pre-replication complex necessary to initiate DNA replication.</text>
</comment>
<evidence type="ECO:0000256" key="7">
    <source>
        <dbReference type="SAM" id="MobiDB-lite"/>
    </source>
</evidence>
<dbReference type="GO" id="GO:0005664">
    <property type="term" value="C:nuclear origin of replication recognition complex"/>
    <property type="evidence" value="ECO:0007669"/>
    <property type="project" value="UniProtKB-UniRule"/>
</dbReference>
<evidence type="ECO:0000256" key="1">
    <source>
        <dbReference type="ARBA" id="ARBA00004123"/>
    </source>
</evidence>
<proteinExistence type="inferred from homology"/>
<protein>
    <recommendedName>
        <fullName evidence="3 6">Origin recognition complex subunit 2</fullName>
    </recommendedName>
</protein>
<dbReference type="AlphaFoldDB" id="A0A834Y3A8"/>
<evidence type="ECO:0000313" key="11">
    <source>
        <dbReference type="Proteomes" id="UP000639338"/>
    </source>
</evidence>
<keyword evidence="5 6" id="KW-0539">Nucleus</keyword>
<evidence type="ECO:0000256" key="4">
    <source>
        <dbReference type="ARBA" id="ARBA00022705"/>
    </source>
</evidence>
<feature type="region of interest" description="Disordered" evidence="7">
    <location>
        <begin position="1"/>
        <end position="80"/>
    </location>
</feature>
<dbReference type="Proteomes" id="UP000639338">
    <property type="component" value="Unassembled WGS sequence"/>
</dbReference>
<dbReference type="PANTHER" id="PTHR14052:SF0">
    <property type="entry name" value="ORIGIN RECOGNITION COMPLEX SUBUNIT 2"/>
    <property type="match status" value="1"/>
</dbReference>
<evidence type="ECO:0000256" key="3">
    <source>
        <dbReference type="ARBA" id="ARBA00019080"/>
    </source>
</evidence>
<evidence type="ECO:0000259" key="9">
    <source>
        <dbReference type="Pfam" id="PF24882"/>
    </source>
</evidence>
<comment type="similarity">
    <text evidence="2 6">Belongs to the ORC2 family.</text>
</comment>
<feature type="compositionally biased region" description="Basic and acidic residues" evidence="7">
    <location>
        <begin position="225"/>
        <end position="238"/>
    </location>
</feature>
<organism evidence="10 11">
    <name type="scientific">Aphidius gifuensis</name>
    <name type="common">Parasitoid wasp</name>
    <dbReference type="NCBI Taxonomy" id="684658"/>
    <lineage>
        <taxon>Eukaryota</taxon>
        <taxon>Metazoa</taxon>
        <taxon>Ecdysozoa</taxon>
        <taxon>Arthropoda</taxon>
        <taxon>Hexapoda</taxon>
        <taxon>Insecta</taxon>
        <taxon>Pterygota</taxon>
        <taxon>Neoptera</taxon>
        <taxon>Endopterygota</taxon>
        <taxon>Hymenoptera</taxon>
        <taxon>Apocrita</taxon>
        <taxon>Ichneumonoidea</taxon>
        <taxon>Braconidae</taxon>
        <taxon>Aphidiinae</taxon>
        <taxon>Aphidius</taxon>
    </lineage>
</organism>
<accession>A0A834Y3A8</accession>
<evidence type="ECO:0000256" key="5">
    <source>
        <dbReference type="ARBA" id="ARBA00023242"/>
    </source>
</evidence>
<feature type="compositionally biased region" description="Polar residues" evidence="7">
    <location>
        <begin position="182"/>
        <end position="191"/>
    </location>
</feature>
<dbReference type="OrthoDB" id="20198at2759"/>
<keyword evidence="11" id="KW-1185">Reference proteome</keyword>
<comment type="subunit">
    <text evidence="6">Component of the origin recognition complex (ORC).</text>
</comment>
<dbReference type="EMBL" id="JACMRX010000002">
    <property type="protein sequence ID" value="KAF7995731.1"/>
    <property type="molecule type" value="Genomic_DNA"/>
</dbReference>
<dbReference type="Pfam" id="PF24882">
    <property type="entry name" value="WHD_ORC2"/>
    <property type="match status" value="1"/>
</dbReference>
<dbReference type="InterPro" id="IPR056772">
    <property type="entry name" value="RecA-like_ORC2"/>
</dbReference>
<comment type="caution">
    <text evidence="10">The sequence shown here is derived from an EMBL/GenBank/DDBJ whole genome shotgun (WGS) entry which is preliminary data.</text>
</comment>
<feature type="compositionally biased region" description="Acidic residues" evidence="7">
    <location>
        <begin position="198"/>
        <end position="224"/>
    </location>
</feature>
<evidence type="ECO:0000256" key="6">
    <source>
        <dbReference type="RuleBase" id="RU368084"/>
    </source>
</evidence>
<comment type="subcellular location">
    <subcellularLocation>
        <location evidence="1 6">Nucleus</location>
    </subcellularLocation>
</comment>
<reference evidence="10 11" key="1">
    <citation type="submission" date="2020-08" db="EMBL/GenBank/DDBJ databases">
        <title>Aphidius gifuensis genome sequencing and assembly.</title>
        <authorList>
            <person name="Du Z."/>
        </authorList>
    </citation>
    <scope>NUCLEOTIDE SEQUENCE [LARGE SCALE GENOMIC DNA]</scope>
    <source>
        <strain evidence="10">YNYX2018</strain>
        <tissue evidence="10">Adults</tissue>
    </source>
</reference>